<dbReference type="Gene3D" id="4.10.1000.10">
    <property type="entry name" value="Zinc finger, CCCH-type"/>
    <property type="match status" value="1"/>
</dbReference>
<comment type="similarity">
    <text evidence="8">Belongs to the class I-like SAM-binding methyltransferase superfamily. RNA M5U methyltransferase family.</text>
</comment>
<dbReference type="PROSITE" id="PS50103">
    <property type="entry name" value="ZF_C3H1"/>
    <property type="match status" value="1"/>
</dbReference>
<keyword evidence="11" id="KW-0812">Transmembrane</keyword>
<evidence type="ECO:0000256" key="2">
    <source>
        <dbReference type="ARBA" id="ARBA00022679"/>
    </source>
</evidence>
<dbReference type="InterPro" id="IPR036855">
    <property type="entry name" value="Znf_CCCH_sf"/>
</dbReference>
<dbReference type="InterPro" id="IPR000571">
    <property type="entry name" value="Znf_CCCH"/>
</dbReference>
<dbReference type="GO" id="GO:0003723">
    <property type="term" value="F:RNA binding"/>
    <property type="evidence" value="ECO:0007669"/>
    <property type="project" value="InterPro"/>
</dbReference>
<organism evidence="13 14">
    <name type="scientific">Rhododendron simsii</name>
    <name type="common">Sims's rhododendron</name>
    <dbReference type="NCBI Taxonomy" id="118357"/>
    <lineage>
        <taxon>Eukaryota</taxon>
        <taxon>Viridiplantae</taxon>
        <taxon>Streptophyta</taxon>
        <taxon>Embryophyta</taxon>
        <taxon>Tracheophyta</taxon>
        <taxon>Spermatophyta</taxon>
        <taxon>Magnoliopsida</taxon>
        <taxon>eudicotyledons</taxon>
        <taxon>Gunneridae</taxon>
        <taxon>Pentapetalae</taxon>
        <taxon>asterids</taxon>
        <taxon>Ericales</taxon>
        <taxon>Ericaceae</taxon>
        <taxon>Ericoideae</taxon>
        <taxon>Rhodoreae</taxon>
        <taxon>Rhododendron</taxon>
    </lineage>
</organism>
<feature type="binding site" evidence="8">
    <location>
        <position position="624"/>
    </location>
    <ligand>
        <name>S-adenosyl-L-methionine</name>
        <dbReference type="ChEBI" id="CHEBI:59789"/>
    </ligand>
</feature>
<name>A0A834G207_RHOSS</name>
<dbReference type="Pfam" id="PF00076">
    <property type="entry name" value="RRM_1"/>
    <property type="match status" value="1"/>
</dbReference>
<dbReference type="InterPro" id="IPR010280">
    <property type="entry name" value="U5_MeTrfase_fam"/>
</dbReference>
<dbReference type="EMBL" id="WJXA01000013">
    <property type="protein sequence ID" value="KAF7121415.1"/>
    <property type="molecule type" value="Genomic_DNA"/>
</dbReference>
<dbReference type="SUPFAM" id="SSF90229">
    <property type="entry name" value="CCCH zinc finger"/>
    <property type="match status" value="1"/>
</dbReference>
<evidence type="ECO:0000256" key="6">
    <source>
        <dbReference type="ARBA" id="ARBA00022833"/>
    </source>
</evidence>
<dbReference type="InterPro" id="IPR000504">
    <property type="entry name" value="RRM_dom"/>
</dbReference>
<keyword evidence="11" id="KW-1133">Transmembrane helix</keyword>
<keyword evidence="5 7" id="KW-0863">Zinc-finger</keyword>
<dbReference type="SMART" id="SM00356">
    <property type="entry name" value="ZnF_C3H1"/>
    <property type="match status" value="1"/>
</dbReference>
<evidence type="ECO:0000256" key="8">
    <source>
        <dbReference type="PROSITE-ProRule" id="PRU01024"/>
    </source>
</evidence>
<dbReference type="Pfam" id="PF05958">
    <property type="entry name" value="tRNA_U5-meth_tr"/>
    <property type="match status" value="1"/>
</dbReference>
<feature type="zinc finger region" description="C3H1-type" evidence="7">
    <location>
        <begin position="70"/>
        <end position="99"/>
    </location>
</feature>
<feature type="region of interest" description="Disordered" evidence="10">
    <location>
        <begin position="119"/>
        <end position="138"/>
    </location>
</feature>
<evidence type="ECO:0000256" key="1">
    <source>
        <dbReference type="ARBA" id="ARBA00022603"/>
    </source>
</evidence>
<evidence type="ECO:0000256" key="7">
    <source>
        <dbReference type="PROSITE-ProRule" id="PRU00723"/>
    </source>
</evidence>
<evidence type="ECO:0000256" key="9">
    <source>
        <dbReference type="PROSITE-ProRule" id="PRU10015"/>
    </source>
</evidence>
<dbReference type="PANTHER" id="PTHR45904:SF2">
    <property type="entry name" value="TRNA (URACIL-5-)-METHYLTRANSFERASE HOMOLOG A"/>
    <property type="match status" value="1"/>
</dbReference>
<proteinExistence type="inferred from homology"/>
<dbReference type="Gene3D" id="3.30.70.330">
    <property type="match status" value="1"/>
</dbReference>
<keyword evidence="11" id="KW-0472">Membrane</keyword>
<dbReference type="PROSITE" id="PS51687">
    <property type="entry name" value="SAM_MT_RNA_M5U"/>
    <property type="match status" value="1"/>
</dbReference>
<keyword evidence="2 8" id="KW-0808">Transferase</keyword>
<dbReference type="CDD" id="cd02440">
    <property type="entry name" value="AdoMet_MTases"/>
    <property type="match status" value="1"/>
</dbReference>
<dbReference type="PROSITE" id="PS01230">
    <property type="entry name" value="TRMA_1"/>
    <property type="match status" value="1"/>
</dbReference>
<dbReference type="CDD" id="cd00590">
    <property type="entry name" value="RRM_SF"/>
    <property type="match status" value="1"/>
</dbReference>
<feature type="compositionally biased region" description="Polar residues" evidence="10">
    <location>
        <begin position="1"/>
        <end position="17"/>
    </location>
</feature>
<dbReference type="InterPro" id="IPR030390">
    <property type="entry name" value="MeTrfase_TrmA_AS"/>
</dbReference>
<evidence type="ECO:0000256" key="4">
    <source>
        <dbReference type="ARBA" id="ARBA00022723"/>
    </source>
</evidence>
<feature type="compositionally biased region" description="Polar residues" evidence="10">
    <location>
        <begin position="725"/>
        <end position="734"/>
    </location>
</feature>
<reference evidence="13" key="1">
    <citation type="submission" date="2019-11" db="EMBL/GenBank/DDBJ databases">
        <authorList>
            <person name="Liu Y."/>
            <person name="Hou J."/>
            <person name="Li T.-Q."/>
            <person name="Guan C.-H."/>
            <person name="Wu X."/>
            <person name="Wu H.-Z."/>
            <person name="Ling F."/>
            <person name="Zhang R."/>
            <person name="Shi X.-G."/>
            <person name="Ren J.-P."/>
            <person name="Chen E.-F."/>
            <person name="Sun J.-M."/>
        </authorList>
    </citation>
    <scope>NUCLEOTIDE SEQUENCE</scope>
    <source>
        <strain evidence="13">Adult_tree_wgs_1</strain>
        <tissue evidence="13">Leaves</tissue>
    </source>
</reference>
<protein>
    <recommendedName>
        <fullName evidence="12">C3H1-type domain-containing protein</fullName>
    </recommendedName>
</protein>
<evidence type="ECO:0000256" key="3">
    <source>
        <dbReference type="ARBA" id="ARBA00022691"/>
    </source>
</evidence>
<accession>A0A834G207</accession>
<feature type="region of interest" description="Disordered" evidence="10">
    <location>
        <begin position="725"/>
        <end position="745"/>
    </location>
</feature>
<evidence type="ECO:0000313" key="13">
    <source>
        <dbReference type="EMBL" id="KAF7121415.1"/>
    </source>
</evidence>
<evidence type="ECO:0000256" key="11">
    <source>
        <dbReference type="SAM" id="Phobius"/>
    </source>
</evidence>
<dbReference type="GO" id="GO:0008270">
    <property type="term" value="F:zinc ion binding"/>
    <property type="evidence" value="ECO:0007669"/>
    <property type="project" value="UniProtKB-KW"/>
</dbReference>
<dbReference type="GO" id="GO:0006396">
    <property type="term" value="P:RNA processing"/>
    <property type="evidence" value="ECO:0007669"/>
    <property type="project" value="InterPro"/>
</dbReference>
<keyword evidence="4 7" id="KW-0479">Metal-binding</keyword>
<sequence length="899" mass="98824">MAASSDDQAPPSETLNPTVEHALPTNDGHDSSVPPHQPPPEQSQPSNAPSTDADEAGEKRKRVDAEDHPMWKTSLCSYFRRSEGSCSHGDGCRYAHGEEELRPRPGNTWDPTSERAKKMLKSENGENSKAAEEGGGGDVMMMTDALDGDVLDSALAKCLVNLPMKWSSDNLRTFLSDRVMIIIIIIIIAFFGNWGDQFLFVTDKIMIRIEVAMEVVKERNLSKADRVKVFLFVCLFCELMKLFHSQGIDYKSAKKKKGMLVGFVNFESAEQVKRAMEELDGTSVGNKILKVADVVPRSFEKNFTQQNMNSTSIGENDEVLASSNGCEDGDTIDNDVKPDCLNSKLRSARDVVTPLAYMPYADQLEHKKSNLLQILKKLTRNGRKACPNGVALPEWILKSREIGGLPCKLEGILESPIVNGYRNKCEFSVGNSLQGNPTVGFMLGNFREGVTAVEEPTDCPNVSRVACKYAAIFHEFLQHSDMPIWNRLNNTGFWRQLTVREGRNSGKGAEVKNSEVNISEVMLIVQVCTEGFDDALVNSEIERMARAFAVVASADSSLPRMVLVVQDHKGISNVAQFDAPLRSIPIPKSESHPEHETASDGEEARIHDYIGNLRFSISPTAFFQVNTLAAEKLYSLAGDWAGLGPDTLLFDICCGTGTIGLTLAHRVGMVVGIEMNASAVLDAHRNAEINGIKNCRFVCAKAEDVMGSLLKEYLNLPKKQDEISCSSKINNDEPTSIEENDDSASLKLGSRNGKCTSGCPDNGSHGLDNQPHNSCPMENGSPLLQFKNVVAIVDPPRAGLHPTVIKALRTHPRLRRLVYISCNPESLVANAIELCTPSADKTEKGQKNNRGWRNMSSAGLARHRAKSMPNSEPFQPVKAMAVDLFPHTPHCELVMLLER</sequence>
<dbReference type="AlphaFoldDB" id="A0A834G207"/>
<dbReference type="InterPro" id="IPR045850">
    <property type="entry name" value="TRM2_met"/>
</dbReference>
<feature type="transmembrane region" description="Helical" evidence="11">
    <location>
        <begin position="174"/>
        <end position="194"/>
    </location>
</feature>
<feature type="active site" evidence="9">
    <location>
        <position position="822"/>
    </location>
</feature>
<feature type="binding site" evidence="8">
    <location>
        <position position="794"/>
    </location>
    <ligand>
        <name>S-adenosyl-L-methionine</name>
        <dbReference type="ChEBI" id="CHEBI:59789"/>
    </ligand>
</feature>
<feature type="region of interest" description="Disordered" evidence="10">
    <location>
        <begin position="1"/>
        <end position="66"/>
    </location>
</feature>
<dbReference type="InterPro" id="IPR029063">
    <property type="entry name" value="SAM-dependent_MTases_sf"/>
</dbReference>
<dbReference type="InterPro" id="IPR012677">
    <property type="entry name" value="Nucleotide-bd_a/b_plait_sf"/>
</dbReference>
<evidence type="ECO:0000256" key="5">
    <source>
        <dbReference type="ARBA" id="ARBA00022771"/>
    </source>
</evidence>
<dbReference type="InterPro" id="IPR025714">
    <property type="entry name" value="Methyltranfer_dom"/>
</dbReference>
<dbReference type="GO" id="GO:0032259">
    <property type="term" value="P:methylation"/>
    <property type="evidence" value="ECO:0007669"/>
    <property type="project" value="UniProtKB-KW"/>
</dbReference>
<dbReference type="Pfam" id="PF13847">
    <property type="entry name" value="Methyltransf_31"/>
    <property type="match status" value="1"/>
</dbReference>
<dbReference type="Gene3D" id="3.40.50.150">
    <property type="entry name" value="Vaccinia Virus protein VP39"/>
    <property type="match status" value="1"/>
</dbReference>
<comment type="caution">
    <text evidence="8">Lacks conserved residue(s) required for the propagation of feature annotation.</text>
</comment>
<feature type="compositionally biased region" description="Basic and acidic residues" evidence="10">
    <location>
        <begin position="56"/>
        <end position="66"/>
    </location>
</feature>
<feature type="compositionally biased region" description="Basic and acidic residues" evidence="10">
    <location>
        <begin position="119"/>
        <end position="132"/>
    </location>
</feature>
<keyword evidence="14" id="KW-1185">Reference proteome</keyword>
<comment type="caution">
    <text evidence="13">The sequence shown here is derived from an EMBL/GenBank/DDBJ whole genome shotgun (WGS) entry which is preliminary data.</text>
</comment>
<keyword evidence="1 8" id="KW-0489">Methyltransferase</keyword>
<keyword evidence="6 7" id="KW-0862">Zinc</keyword>
<dbReference type="InterPro" id="IPR035979">
    <property type="entry name" value="RBD_domain_sf"/>
</dbReference>
<feature type="domain" description="C3H1-type" evidence="12">
    <location>
        <begin position="70"/>
        <end position="99"/>
    </location>
</feature>
<dbReference type="SUPFAM" id="SSF54928">
    <property type="entry name" value="RNA-binding domain, RBD"/>
    <property type="match status" value="1"/>
</dbReference>
<dbReference type="PANTHER" id="PTHR45904">
    <property type="entry name" value="TRNA (URACIL-5-)-METHYLTRANSFERASE"/>
    <property type="match status" value="1"/>
</dbReference>
<dbReference type="GO" id="GO:0008173">
    <property type="term" value="F:RNA methyltransferase activity"/>
    <property type="evidence" value="ECO:0007669"/>
    <property type="project" value="InterPro"/>
</dbReference>
<feature type="active site" description="Nucleophile" evidence="8">
    <location>
        <position position="822"/>
    </location>
</feature>
<evidence type="ECO:0000256" key="10">
    <source>
        <dbReference type="SAM" id="MobiDB-lite"/>
    </source>
</evidence>
<dbReference type="Proteomes" id="UP000626092">
    <property type="component" value="Unassembled WGS sequence"/>
</dbReference>
<dbReference type="SUPFAM" id="SSF53335">
    <property type="entry name" value="S-adenosyl-L-methionine-dependent methyltransferases"/>
    <property type="match status" value="1"/>
</dbReference>
<evidence type="ECO:0000313" key="14">
    <source>
        <dbReference type="Proteomes" id="UP000626092"/>
    </source>
</evidence>
<gene>
    <name evidence="13" type="ORF">RHSIM_Rhsim13G0093900</name>
</gene>
<dbReference type="Pfam" id="PF00642">
    <property type="entry name" value="zf-CCCH"/>
    <property type="match status" value="1"/>
</dbReference>
<feature type="binding site" evidence="8">
    <location>
        <position position="674"/>
    </location>
    <ligand>
        <name>S-adenosyl-L-methionine</name>
        <dbReference type="ChEBI" id="CHEBI:59789"/>
    </ligand>
</feature>
<evidence type="ECO:0000259" key="12">
    <source>
        <dbReference type="PROSITE" id="PS50103"/>
    </source>
</evidence>
<dbReference type="OrthoDB" id="10250660at2759"/>
<keyword evidence="3 8" id="KW-0949">S-adenosyl-L-methionine</keyword>